<evidence type="ECO:0000256" key="1">
    <source>
        <dbReference type="SAM" id="MobiDB-lite"/>
    </source>
</evidence>
<evidence type="ECO:0000313" key="5">
    <source>
        <dbReference type="Proteomes" id="UP001418222"/>
    </source>
</evidence>
<dbReference type="Pfam" id="PF24713">
    <property type="entry name" value="TOR1L1_C"/>
    <property type="match status" value="1"/>
</dbReference>
<comment type="caution">
    <text evidence="4">The sequence shown here is derived from an EMBL/GenBank/DDBJ whole genome shotgun (WGS) entry which is preliminary data.</text>
</comment>
<evidence type="ECO:0000313" key="4">
    <source>
        <dbReference type="EMBL" id="KAK8946772.1"/>
    </source>
</evidence>
<dbReference type="InterPro" id="IPR057599">
    <property type="entry name" value="TORTIFOLIA1/TORL1-2_C"/>
</dbReference>
<proteinExistence type="predicted"/>
<dbReference type="EMBL" id="JBBWWQ010000005">
    <property type="protein sequence ID" value="KAK8946772.1"/>
    <property type="molecule type" value="Genomic_DNA"/>
</dbReference>
<dbReference type="InterPro" id="IPR011989">
    <property type="entry name" value="ARM-like"/>
</dbReference>
<dbReference type="InterPro" id="IPR033337">
    <property type="entry name" value="TORTIFOLIA1/SINE1-2"/>
</dbReference>
<dbReference type="PANTHER" id="PTHR31355">
    <property type="entry name" value="MICROTUBULE-ASSOCIATED PROTEIN TORTIFOLIA1"/>
    <property type="match status" value="1"/>
</dbReference>
<name>A0AAP0G9X2_9ASPA</name>
<evidence type="ECO:0000259" key="3">
    <source>
        <dbReference type="Pfam" id="PF24714"/>
    </source>
</evidence>
<keyword evidence="5" id="KW-1185">Reference proteome</keyword>
<feature type="domain" description="TORTIFOLIA1/TORL1-2 C-terminal" evidence="2">
    <location>
        <begin position="518"/>
        <end position="596"/>
    </location>
</feature>
<dbReference type="GO" id="GO:0008017">
    <property type="term" value="F:microtubule binding"/>
    <property type="evidence" value="ECO:0007669"/>
    <property type="project" value="InterPro"/>
</dbReference>
<dbReference type="Pfam" id="PF24714">
    <property type="entry name" value="TOR1L1_N"/>
    <property type="match status" value="1"/>
</dbReference>
<feature type="compositionally biased region" description="Low complexity" evidence="1">
    <location>
        <begin position="116"/>
        <end position="134"/>
    </location>
</feature>
<dbReference type="PANTHER" id="PTHR31355:SF7">
    <property type="entry name" value="MICROTUBULE-ASSOCIATED PROTEIN TORTIFOLIA1"/>
    <property type="match status" value="1"/>
</dbReference>
<feature type="region of interest" description="Disordered" evidence="1">
    <location>
        <begin position="181"/>
        <end position="201"/>
    </location>
</feature>
<feature type="region of interest" description="Disordered" evidence="1">
    <location>
        <begin position="73"/>
        <end position="134"/>
    </location>
</feature>
<dbReference type="GO" id="GO:0010031">
    <property type="term" value="P:circumnutation"/>
    <property type="evidence" value="ECO:0007669"/>
    <property type="project" value="TreeGrafter"/>
</dbReference>
<dbReference type="InterPro" id="IPR016024">
    <property type="entry name" value="ARM-type_fold"/>
</dbReference>
<feature type="compositionally biased region" description="Basic and acidic residues" evidence="1">
    <location>
        <begin position="90"/>
        <end position="103"/>
    </location>
</feature>
<dbReference type="Proteomes" id="UP001418222">
    <property type="component" value="Unassembled WGS sequence"/>
</dbReference>
<protein>
    <submittedName>
        <fullName evidence="4">Microtubule-associated protein TORTIFOLIA1</fullName>
    </submittedName>
</protein>
<reference evidence="4 5" key="1">
    <citation type="journal article" date="2022" name="Nat. Plants">
        <title>Genomes of leafy and leafless Platanthera orchids illuminate the evolution of mycoheterotrophy.</title>
        <authorList>
            <person name="Li M.H."/>
            <person name="Liu K.W."/>
            <person name="Li Z."/>
            <person name="Lu H.C."/>
            <person name="Ye Q.L."/>
            <person name="Zhang D."/>
            <person name="Wang J.Y."/>
            <person name="Li Y.F."/>
            <person name="Zhong Z.M."/>
            <person name="Liu X."/>
            <person name="Yu X."/>
            <person name="Liu D.K."/>
            <person name="Tu X.D."/>
            <person name="Liu B."/>
            <person name="Hao Y."/>
            <person name="Liao X.Y."/>
            <person name="Jiang Y.T."/>
            <person name="Sun W.H."/>
            <person name="Chen J."/>
            <person name="Chen Y.Q."/>
            <person name="Ai Y."/>
            <person name="Zhai J.W."/>
            <person name="Wu S.S."/>
            <person name="Zhou Z."/>
            <person name="Hsiao Y.Y."/>
            <person name="Wu W.L."/>
            <person name="Chen Y.Y."/>
            <person name="Lin Y.F."/>
            <person name="Hsu J.L."/>
            <person name="Li C.Y."/>
            <person name="Wang Z.W."/>
            <person name="Zhao X."/>
            <person name="Zhong W.Y."/>
            <person name="Ma X.K."/>
            <person name="Ma L."/>
            <person name="Huang J."/>
            <person name="Chen G.Z."/>
            <person name="Huang M.Z."/>
            <person name="Huang L."/>
            <person name="Peng D.H."/>
            <person name="Luo Y.B."/>
            <person name="Zou S.Q."/>
            <person name="Chen S.P."/>
            <person name="Lan S."/>
            <person name="Tsai W.C."/>
            <person name="Van de Peer Y."/>
            <person name="Liu Z.J."/>
        </authorList>
    </citation>
    <scope>NUCLEOTIDE SEQUENCE [LARGE SCALE GENOMIC DNA]</scope>
    <source>
        <strain evidence="4">Lor287</strain>
    </source>
</reference>
<evidence type="ECO:0000259" key="2">
    <source>
        <dbReference type="Pfam" id="PF24713"/>
    </source>
</evidence>
<accession>A0AAP0G9X2</accession>
<dbReference type="InterPro" id="IPR057600">
    <property type="entry name" value="TORTIFOLIA1/SINE1-2_N"/>
</dbReference>
<dbReference type="AlphaFoldDB" id="A0AAP0G9X2"/>
<dbReference type="GO" id="GO:0010005">
    <property type="term" value="C:cortical microtubule, transverse to long axis"/>
    <property type="evidence" value="ECO:0007669"/>
    <property type="project" value="TreeGrafter"/>
</dbReference>
<dbReference type="Gene3D" id="1.25.10.10">
    <property type="entry name" value="Leucine-rich Repeat Variant"/>
    <property type="match status" value="1"/>
</dbReference>
<dbReference type="SUPFAM" id="SSF48371">
    <property type="entry name" value="ARM repeat"/>
    <property type="match status" value="1"/>
</dbReference>
<dbReference type="GO" id="GO:0009826">
    <property type="term" value="P:unidimensional cell growth"/>
    <property type="evidence" value="ECO:0007669"/>
    <property type="project" value="TreeGrafter"/>
</dbReference>
<organism evidence="4 5">
    <name type="scientific">Platanthera zijinensis</name>
    <dbReference type="NCBI Taxonomy" id="2320716"/>
    <lineage>
        <taxon>Eukaryota</taxon>
        <taxon>Viridiplantae</taxon>
        <taxon>Streptophyta</taxon>
        <taxon>Embryophyta</taxon>
        <taxon>Tracheophyta</taxon>
        <taxon>Spermatophyta</taxon>
        <taxon>Magnoliopsida</taxon>
        <taxon>Liliopsida</taxon>
        <taxon>Asparagales</taxon>
        <taxon>Orchidaceae</taxon>
        <taxon>Orchidoideae</taxon>
        <taxon>Orchideae</taxon>
        <taxon>Orchidinae</taxon>
        <taxon>Platanthera</taxon>
    </lineage>
</organism>
<gene>
    <name evidence="4" type="primary">TOR1</name>
    <name evidence="4" type="ORF">KSP39_PZI006959</name>
</gene>
<feature type="domain" description="TORTIFOLIA1/SINE1-2 N-terminal" evidence="3">
    <location>
        <begin position="2"/>
        <end position="72"/>
    </location>
</feature>
<sequence>MPTVLQNVRECLDNTDWATRKAAADTLSILASQSSHLITEGASQTISSLEACRFDKVKLVRESTMQALQSWKRISGKGEDGAPNSLKGPTVDESRDGEEKLDNKSLNLNSERTESINDSSVDSSSNGSESLSNVKCATLPENTADLLKIKAPSLKDKELNPEFFQKLESRNSDDLPVEVVLPRRGPQPSQSKDVGEKGLDGTDCEMRENLGHSYCHYDTTERRPDAHGRQPNSDFLVRDRWTELLRSRDPRLKAFDTDNRVEASPLDSFSVHASISRTDAPADIPSMNSKGNWSGIQIQLSNLERQQTHLMNMLQDFMGGSHDNLITLEDRVHGLERVVEEMARDLSLSSGRRGGTMMMGFEGSPGKSYPNYNGLQDYTSKYGRGSENRISYPERYLSSDDMASIARGREFRRSDSERLDSYMHNSQRNGTVSGRRGLISSDQVGIRRSWNKGEGPFRLGEGPSARSVWQASKDEATLEAIRVAGEDNGISRAATGRNIPEVDMEATTDAHSGERDPVWDSWTHAVDSLHIGDVDSAYAEVLSIGDNLLLVKLMERSGPVIDELSGKVATEVLHAIGQFLSVQRLSDMALTWIQQVFLF</sequence>